<organism evidence="1">
    <name type="scientific">mine drainage metagenome</name>
    <dbReference type="NCBI Taxonomy" id="410659"/>
    <lineage>
        <taxon>unclassified sequences</taxon>
        <taxon>metagenomes</taxon>
        <taxon>ecological metagenomes</taxon>
    </lineage>
</organism>
<sequence length="112" mass="12347">MDSQRPTVALAHLVRPDNARVFPPHKLHRNLGVAIHANAIQKEAPSYFASAAFILGINGGCFEDVICLGLIGNDCDWNLFSDYGCGDRRLKAICSIDIHRRLSRGLSKCWIG</sequence>
<name>E6PY21_9ZZZZ</name>
<proteinExistence type="predicted"/>
<evidence type="ECO:0000313" key="1">
    <source>
        <dbReference type="EMBL" id="CBH99830.1"/>
    </source>
</evidence>
<dbReference type="EMBL" id="CABN01000057">
    <property type="protein sequence ID" value="CBH99830.1"/>
    <property type="molecule type" value="Genomic_DNA"/>
</dbReference>
<comment type="caution">
    <text evidence="1">The sequence shown here is derived from an EMBL/GenBank/DDBJ whole genome shotgun (WGS) entry which is preliminary data.</text>
</comment>
<accession>E6PY21</accession>
<dbReference type="AlphaFoldDB" id="E6PY21"/>
<protein>
    <submittedName>
        <fullName evidence="1">Uncharacterized protein</fullName>
    </submittedName>
</protein>
<reference evidence="1" key="1">
    <citation type="submission" date="2009-10" db="EMBL/GenBank/DDBJ databases">
        <title>Diversity of trophic interactions inside an arsenic-rich microbial ecosystem.</title>
        <authorList>
            <person name="Bertin P.N."/>
            <person name="Heinrich-Salmeron A."/>
            <person name="Pelletier E."/>
            <person name="Goulhen-Chollet F."/>
            <person name="Arsene-Ploetze F."/>
            <person name="Gallien S."/>
            <person name="Calteau A."/>
            <person name="Vallenet D."/>
            <person name="Casiot C."/>
            <person name="Chane-Woon-Ming B."/>
            <person name="Giloteaux L."/>
            <person name="Barakat M."/>
            <person name="Bonnefoy V."/>
            <person name="Bruneel O."/>
            <person name="Chandler M."/>
            <person name="Cleiss J."/>
            <person name="Duran R."/>
            <person name="Elbaz-Poulichet F."/>
            <person name="Fonknechten N."/>
            <person name="Lauga B."/>
            <person name="Mornico D."/>
            <person name="Ortet P."/>
            <person name="Schaeffer C."/>
            <person name="Siguier P."/>
            <person name="Alexander Thil Smith A."/>
            <person name="Van Dorsselaer A."/>
            <person name="Weissenbach J."/>
            <person name="Medigue C."/>
            <person name="Le Paslier D."/>
        </authorList>
    </citation>
    <scope>NUCLEOTIDE SEQUENCE</scope>
</reference>
<gene>
    <name evidence="1" type="ORF">CARN3_0787</name>
</gene>